<feature type="chain" id="PRO_5002486533" evidence="1">
    <location>
        <begin position="21"/>
        <end position="139"/>
    </location>
</feature>
<feature type="signal peptide" evidence="1">
    <location>
        <begin position="1"/>
        <end position="20"/>
    </location>
</feature>
<gene>
    <name evidence="2" type="ORF">VE26_08015</name>
</gene>
<proteinExistence type="predicted"/>
<evidence type="ECO:0000313" key="2">
    <source>
        <dbReference type="EMBL" id="KKB09790.1"/>
    </source>
</evidence>
<keyword evidence="1" id="KW-0732">Signal</keyword>
<evidence type="ECO:0000256" key="1">
    <source>
        <dbReference type="SAM" id="SignalP"/>
    </source>
</evidence>
<evidence type="ECO:0000313" key="3">
    <source>
        <dbReference type="Proteomes" id="UP000033649"/>
    </source>
</evidence>
<sequence>MKTATLAILGMLVVAPFAAASGSVAQEAACSIAGTYAFPDLPPSRNNIVPSVQKQFAAIGLQAKQAGCDIAVTCAYQAGAGATARDRSNSQCTSASILITMYETRGTVRSRLRSEMTVENLRRPDMTSLTPGTVYVTLR</sequence>
<name>A0A0F5FMI9_9HYPH</name>
<dbReference type="AlphaFoldDB" id="A0A0F5FMI9"/>
<reference evidence="2 3" key="1">
    <citation type="submission" date="2015-03" db="EMBL/GenBank/DDBJ databases">
        <authorList>
            <person name="Hassan Y."/>
            <person name="Lepp D."/>
            <person name="Li X.-Z."/>
            <person name="Zhou T."/>
        </authorList>
    </citation>
    <scope>NUCLEOTIDE SEQUENCE [LARGE SCALE GENOMIC DNA]</scope>
    <source>
        <strain evidence="2 3">IPL18</strain>
    </source>
</reference>
<dbReference type="EMBL" id="JZEY01000054">
    <property type="protein sequence ID" value="KKB09790.1"/>
    <property type="molecule type" value="Genomic_DNA"/>
</dbReference>
<dbReference type="Proteomes" id="UP000033649">
    <property type="component" value="Unassembled WGS sequence"/>
</dbReference>
<accession>A0A0F5FMI9</accession>
<organism evidence="2 3">
    <name type="scientific">Devosia chinhatensis</name>
    <dbReference type="NCBI Taxonomy" id="429727"/>
    <lineage>
        <taxon>Bacteria</taxon>
        <taxon>Pseudomonadati</taxon>
        <taxon>Pseudomonadota</taxon>
        <taxon>Alphaproteobacteria</taxon>
        <taxon>Hyphomicrobiales</taxon>
        <taxon>Devosiaceae</taxon>
        <taxon>Devosia</taxon>
    </lineage>
</organism>
<dbReference type="PATRIC" id="fig|429727.3.peg.1658"/>
<dbReference type="RefSeq" id="WP_046104481.1">
    <property type="nucleotide sequence ID" value="NZ_JZEY01000054.1"/>
</dbReference>
<comment type="caution">
    <text evidence="2">The sequence shown here is derived from an EMBL/GenBank/DDBJ whole genome shotgun (WGS) entry which is preliminary data.</text>
</comment>
<protein>
    <submittedName>
        <fullName evidence="2">Uncharacterized protein</fullName>
    </submittedName>
</protein>
<keyword evidence="3" id="KW-1185">Reference proteome</keyword>
<dbReference type="STRING" id="429727.VE26_08015"/>